<dbReference type="SUPFAM" id="SSF54427">
    <property type="entry name" value="NTF2-like"/>
    <property type="match status" value="1"/>
</dbReference>
<gene>
    <name evidence="2" type="ORF">GCM10007932_57360</name>
</gene>
<dbReference type="Pfam" id="PF14534">
    <property type="entry name" value="DUF4440"/>
    <property type="match status" value="1"/>
</dbReference>
<proteinExistence type="predicted"/>
<feature type="domain" description="DUF4440" evidence="1">
    <location>
        <begin position="5"/>
        <end position="107"/>
    </location>
</feature>
<dbReference type="RefSeq" id="WP_126608121.1">
    <property type="nucleotide sequence ID" value="NZ_AP025145.1"/>
</dbReference>
<dbReference type="Gene3D" id="3.10.450.50">
    <property type="match status" value="1"/>
</dbReference>
<sequence length="122" mass="14150">MKILIEQETALHQPSVRNNREEVTRLLHPDFVEVGKTGITYHFDDALEEMNDDSEPVIHSQDFLCVTLKPSVQLLLYKTALQDQQGGYFDYAKRSSVWTFSGESWQLIYHQGTLCPEFEIKD</sequence>
<comment type="caution">
    <text evidence="2">The sequence shown here is derived from an EMBL/GenBank/DDBJ whole genome shotgun (WGS) entry which is preliminary data.</text>
</comment>
<evidence type="ECO:0000259" key="1">
    <source>
        <dbReference type="Pfam" id="PF14534"/>
    </source>
</evidence>
<keyword evidence="3" id="KW-1185">Reference proteome</keyword>
<dbReference type="InterPro" id="IPR027843">
    <property type="entry name" value="DUF4440"/>
</dbReference>
<protein>
    <recommendedName>
        <fullName evidence="1">DUF4440 domain-containing protein</fullName>
    </recommendedName>
</protein>
<organism evidence="2 3">
    <name type="scientific">Vibrio penaeicida</name>
    <dbReference type="NCBI Taxonomy" id="104609"/>
    <lineage>
        <taxon>Bacteria</taxon>
        <taxon>Pseudomonadati</taxon>
        <taxon>Pseudomonadota</taxon>
        <taxon>Gammaproteobacteria</taxon>
        <taxon>Vibrionales</taxon>
        <taxon>Vibrionaceae</taxon>
        <taxon>Vibrio</taxon>
    </lineage>
</organism>
<accession>A0AAV5P225</accession>
<evidence type="ECO:0000313" key="2">
    <source>
        <dbReference type="EMBL" id="GLQ76373.1"/>
    </source>
</evidence>
<dbReference type="EMBL" id="BSNX01000075">
    <property type="protein sequence ID" value="GLQ76373.1"/>
    <property type="molecule type" value="Genomic_DNA"/>
</dbReference>
<dbReference type="InterPro" id="IPR032710">
    <property type="entry name" value="NTF2-like_dom_sf"/>
</dbReference>
<evidence type="ECO:0000313" key="3">
    <source>
        <dbReference type="Proteomes" id="UP001156690"/>
    </source>
</evidence>
<reference evidence="3" key="1">
    <citation type="journal article" date="2019" name="Int. J. Syst. Evol. Microbiol.">
        <title>The Global Catalogue of Microorganisms (GCM) 10K type strain sequencing project: providing services to taxonomists for standard genome sequencing and annotation.</title>
        <authorList>
            <consortium name="The Broad Institute Genomics Platform"/>
            <consortium name="The Broad Institute Genome Sequencing Center for Infectious Disease"/>
            <person name="Wu L."/>
            <person name="Ma J."/>
        </authorList>
    </citation>
    <scope>NUCLEOTIDE SEQUENCE [LARGE SCALE GENOMIC DNA]</scope>
    <source>
        <strain evidence="3">NBRC 15640</strain>
    </source>
</reference>
<dbReference type="AlphaFoldDB" id="A0AAV5P225"/>
<dbReference type="Proteomes" id="UP001156690">
    <property type="component" value="Unassembled WGS sequence"/>
</dbReference>
<name>A0AAV5P225_9VIBR</name>